<dbReference type="GO" id="GO:0003964">
    <property type="term" value="F:RNA-directed DNA polymerase activity"/>
    <property type="evidence" value="ECO:0007669"/>
    <property type="project" value="UniProtKB-KW"/>
</dbReference>
<dbReference type="InterPro" id="IPR050951">
    <property type="entry name" value="Retrovirus_Pol_polyprotein"/>
</dbReference>
<dbReference type="InterPro" id="IPR041373">
    <property type="entry name" value="RT_RNaseH"/>
</dbReference>
<evidence type="ECO:0000313" key="9">
    <source>
        <dbReference type="EMBL" id="KAH9290754.1"/>
    </source>
</evidence>
<protein>
    <recommendedName>
        <fullName evidence="8">Reverse transcriptase RNase H-like domain-containing protein</fullName>
    </recommendedName>
</protein>
<keyword evidence="5" id="KW-0378">Hydrolase</keyword>
<name>A0AA38F348_TAXCH</name>
<dbReference type="AlphaFoldDB" id="A0AA38F348"/>
<dbReference type="Pfam" id="PF17917">
    <property type="entry name" value="RT_RNaseH"/>
    <property type="match status" value="1"/>
</dbReference>
<gene>
    <name evidence="9" type="ORF">KI387_034871</name>
</gene>
<keyword evidence="6" id="KW-0695">RNA-directed DNA polymerase</keyword>
<keyword evidence="3" id="KW-0540">Nuclease</keyword>
<evidence type="ECO:0000256" key="1">
    <source>
        <dbReference type="ARBA" id="ARBA00022679"/>
    </source>
</evidence>
<dbReference type="CDD" id="cd09274">
    <property type="entry name" value="RNase_HI_RT_Ty3"/>
    <property type="match status" value="1"/>
</dbReference>
<evidence type="ECO:0000313" key="10">
    <source>
        <dbReference type="Proteomes" id="UP000824469"/>
    </source>
</evidence>
<dbReference type="PANTHER" id="PTHR37984:SF5">
    <property type="entry name" value="PROTEIN NYNRIN-LIKE"/>
    <property type="match status" value="1"/>
</dbReference>
<evidence type="ECO:0000256" key="2">
    <source>
        <dbReference type="ARBA" id="ARBA00022695"/>
    </source>
</evidence>
<proteinExistence type="predicted"/>
<dbReference type="PANTHER" id="PTHR37984">
    <property type="entry name" value="PROTEIN CBG26694"/>
    <property type="match status" value="1"/>
</dbReference>
<feature type="region of interest" description="Disordered" evidence="7">
    <location>
        <begin position="152"/>
        <end position="221"/>
    </location>
</feature>
<dbReference type="GO" id="GO:0016787">
    <property type="term" value="F:hydrolase activity"/>
    <property type="evidence" value="ECO:0007669"/>
    <property type="project" value="UniProtKB-KW"/>
</dbReference>
<keyword evidence="2" id="KW-0548">Nucleotidyltransferase</keyword>
<feature type="non-terminal residue" evidence="9">
    <location>
        <position position="706"/>
    </location>
</feature>
<feature type="compositionally biased region" description="Basic and acidic residues" evidence="7">
    <location>
        <begin position="8"/>
        <end position="21"/>
    </location>
</feature>
<evidence type="ECO:0000256" key="5">
    <source>
        <dbReference type="ARBA" id="ARBA00022801"/>
    </source>
</evidence>
<feature type="region of interest" description="Disordered" evidence="7">
    <location>
        <begin position="1"/>
        <end position="21"/>
    </location>
</feature>
<dbReference type="GO" id="GO:0004519">
    <property type="term" value="F:endonuclease activity"/>
    <property type="evidence" value="ECO:0007669"/>
    <property type="project" value="UniProtKB-KW"/>
</dbReference>
<sequence>YGGGKVIHPGDELESKEEKEAREARTKKIIEAYKDKMGENVDPKVKAKCEKVLKEGNDLMEVGRLQDAVVYYERIMNEMVFKCVNGILLSFTNIASKDPAGFEIGARVEIMGDRQESPPRDEQVDLERELFRVMVATQQQLIQSMEHMGSTLDRLSLDRPRDRHDRRDKSISVASSHRGHSRSPSEIGSVRGSPRRERRHTHTDEKKATRTIYGPMKPSFLPRNEPLEVEVPPEEVPFQDNVMAANDKWRSLPQHVRDAFPLSRKKLCFHCKDHWEPGHCYLGKCKVHLIEVVSNEDNEHSPDTDAEGNDSGHDAQEEQPQIELGDAQCFISSKSYLDSGQPFHIDIQSILDKHDPVFGDIPLGRPPDRGFEHVIELKEGAKPVITMPYRHPKKFKDEIEKPIRELLDMGHIRPSSSPFASSVVLVKKDGTMRICIDYRALNKKTIKNRRFVRDYSQFVAPLTNLTRKGAFRWTDEAHVIFDRFKVTISTYPVLTLPDFSWPFILECDDSGSGIGAVLMQDHHLIAYVSRKLRDNKRLYSTYYKEMLAIMHALAKFRQYLVGGKFVVRTDHNNLKYILEQKELNERQQKWVTRIQAYDYNIEYVKGKKNVVADALSRKPHLVAVGSLSEISTDRKFQLLVEYSKNTSACDIMDGKIQDEQYKVISDLILYKGRIYLVLESKLKKKILHAFHDAPLARHLGYFKTYR</sequence>
<dbReference type="SUPFAM" id="SSF56672">
    <property type="entry name" value="DNA/RNA polymerases"/>
    <property type="match status" value="1"/>
</dbReference>
<dbReference type="FunFam" id="3.10.20.370:FF:000001">
    <property type="entry name" value="Retrovirus-related Pol polyprotein from transposon 17.6-like protein"/>
    <property type="match status" value="1"/>
</dbReference>
<evidence type="ECO:0000256" key="3">
    <source>
        <dbReference type="ARBA" id="ARBA00022722"/>
    </source>
</evidence>
<evidence type="ECO:0000256" key="4">
    <source>
        <dbReference type="ARBA" id="ARBA00022759"/>
    </source>
</evidence>
<comment type="caution">
    <text evidence="9">The sequence shown here is derived from an EMBL/GenBank/DDBJ whole genome shotgun (WGS) entry which is preliminary data.</text>
</comment>
<dbReference type="InterPro" id="IPR043502">
    <property type="entry name" value="DNA/RNA_pol_sf"/>
</dbReference>
<feature type="domain" description="Reverse transcriptase RNase H-like" evidence="8">
    <location>
        <begin position="498"/>
        <end position="597"/>
    </location>
</feature>
<organism evidence="9 10">
    <name type="scientific">Taxus chinensis</name>
    <name type="common">Chinese yew</name>
    <name type="synonym">Taxus wallichiana var. chinensis</name>
    <dbReference type="NCBI Taxonomy" id="29808"/>
    <lineage>
        <taxon>Eukaryota</taxon>
        <taxon>Viridiplantae</taxon>
        <taxon>Streptophyta</taxon>
        <taxon>Embryophyta</taxon>
        <taxon>Tracheophyta</taxon>
        <taxon>Spermatophyta</taxon>
        <taxon>Pinopsida</taxon>
        <taxon>Pinidae</taxon>
        <taxon>Conifers II</taxon>
        <taxon>Cupressales</taxon>
        <taxon>Taxaceae</taxon>
        <taxon>Taxus</taxon>
    </lineage>
</organism>
<reference evidence="9 10" key="1">
    <citation type="journal article" date="2021" name="Nat. Plants">
        <title>The Taxus genome provides insights into paclitaxel biosynthesis.</title>
        <authorList>
            <person name="Xiong X."/>
            <person name="Gou J."/>
            <person name="Liao Q."/>
            <person name="Li Y."/>
            <person name="Zhou Q."/>
            <person name="Bi G."/>
            <person name="Li C."/>
            <person name="Du R."/>
            <person name="Wang X."/>
            <person name="Sun T."/>
            <person name="Guo L."/>
            <person name="Liang H."/>
            <person name="Lu P."/>
            <person name="Wu Y."/>
            <person name="Zhang Z."/>
            <person name="Ro D.K."/>
            <person name="Shang Y."/>
            <person name="Huang S."/>
            <person name="Yan J."/>
        </authorList>
    </citation>
    <scope>NUCLEOTIDE SEQUENCE [LARGE SCALE GENOMIC DNA]</scope>
    <source>
        <strain evidence="9">Ta-2019</strain>
    </source>
</reference>
<dbReference type="Gene3D" id="3.10.20.370">
    <property type="match status" value="1"/>
</dbReference>
<keyword evidence="4" id="KW-0255">Endonuclease</keyword>
<dbReference type="Gene3D" id="3.10.10.10">
    <property type="entry name" value="HIV Type 1 Reverse Transcriptase, subunit A, domain 1"/>
    <property type="match status" value="1"/>
</dbReference>
<evidence type="ECO:0000259" key="8">
    <source>
        <dbReference type="Pfam" id="PF17917"/>
    </source>
</evidence>
<dbReference type="Proteomes" id="UP000824469">
    <property type="component" value="Unassembled WGS sequence"/>
</dbReference>
<accession>A0AA38F348</accession>
<dbReference type="EMBL" id="JAHRHJ020003813">
    <property type="protein sequence ID" value="KAH9290754.1"/>
    <property type="molecule type" value="Genomic_DNA"/>
</dbReference>
<evidence type="ECO:0000256" key="7">
    <source>
        <dbReference type="SAM" id="MobiDB-lite"/>
    </source>
</evidence>
<feature type="compositionally biased region" description="Basic and acidic residues" evidence="7">
    <location>
        <begin position="155"/>
        <end position="170"/>
    </location>
</feature>
<evidence type="ECO:0000256" key="6">
    <source>
        <dbReference type="ARBA" id="ARBA00022918"/>
    </source>
</evidence>
<keyword evidence="1" id="KW-0808">Transferase</keyword>
<keyword evidence="10" id="KW-1185">Reference proteome</keyword>
<feature type="region of interest" description="Disordered" evidence="7">
    <location>
        <begin position="296"/>
        <end position="320"/>
    </location>
</feature>